<dbReference type="EMBL" id="HE793032">
    <property type="protein sequence ID" value="CCG57961.1"/>
    <property type="molecule type" value="Genomic_DNA"/>
</dbReference>
<dbReference type="KEGG" id="bpw:WESB_2499"/>
<sequence length="64" mass="7369">MGYVKIETYDKNGKVTEEYVGGGHKKYDANGKIIEYTPKVDDEYINDDIDEPDEFFLWTLSLGT</sequence>
<organism evidence="1 2">
    <name type="scientific">Brachyspira pilosicoli WesB</name>
    <dbReference type="NCBI Taxonomy" id="1161918"/>
    <lineage>
        <taxon>Bacteria</taxon>
        <taxon>Pseudomonadati</taxon>
        <taxon>Spirochaetota</taxon>
        <taxon>Spirochaetia</taxon>
        <taxon>Brachyspirales</taxon>
        <taxon>Brachyspiraceae</taxon>
        <taxon>Brachyspira</taxon>
    </lineage>
</organism>
<protein>
    <submittedName>
        <fullName evidence="1">Unclassified</fullName>
    </submittedName>
</protein>
<name>K0JN18_BRAPL</name>
<dbReference type="HOGENOM" id="CLU_2858897_0_0_12"/>
<evidence type="ECO:0000313" key="2">
    <source>
        <dbReference type="Proteomes" id="UP000003759"/>
    </source>
</evidence>
<evidence type="ECO:0000313" key="1">
    <source>
        <dbReference type="EMBL" id="CCG57961.1"/>
    </source>
</evidence>
<proteinExistence type="predicted"/>
<dbReference type="PATRIC" id="fig|1161918.5.peg.2062"/>
<reference evidence="1 2" key="1">
    <citation type="journal article" date="2012" name="BMC Genomics">
        <title>Comparative genomics of Brachyspira pilosicoli strains: genome rearrangements, reductions and correlation of genetic compliment with phenotypic diversity.</title>
        <authorList>
            <person name="Mappley L.J."/>
            <person name="Black M.L."/>
            <person name="Abuoun M."/>
            <person name="Darby A.C."/>
            <person name="Woodward M.J."/>
            <person name="Parkhill J."/>
            <person name="Turner A.K."/>
            <person name="Bellgard M.I."/>
            <person name="La T."/>
            <person name="Phillips N.D."/>
            <person name="La Ragione R.M."/>
            <person name="Hampson D.J."/>
        </authorList>
    </citation>
    <scope>NUCLEOTIDE SEQUENCE [LARGE SCALE GENOMIC DNA]</scope>
    <source>
        <strain evidence="1">WesB</strain>
    </source>
</reference>
<dbReference type="Proteomes" id="UP000003759">
    <property type="component" value="Chromosome"/>
</dbReference>
<accession>K0JN18</accession>
<dbReference type="RefSeq" id="WP_014934012.1">
    <property type="nucleotide sequence ID" value="NC_018604.1"/>
</dbReference>
<gene>
    <name evidence="1" type="ORF">WESB_2499</name>
</gene>
<dbReference type="AlphaFoldDB" id="K0JN18"/>